<protein>
    <submittedName>
        <fullName evidence="1">Uncharacterized protein</fullName>
    </submittedName>
</protein>
<reference evidence="1" key="1">
    <citation type="submission" date="2018-05" db="EMBL/GenBank/DDBJ databases">
        <authorList>
            <person name="Lanie J.A."/>
            <person name="Ng W.-L."/>
            <person name="Kazmierczak K.M."/>
            <person name="Andrzejewski T.M."/>
            <person name="Davidsen T.M."/>
            <person name="Wayne K.J."/>
            <person name="Tettelin H."/>
            <person name="Glass J.I."/>
            <person name="Rusch D."/>
            <person name="Podicherti R."/>
            <person name="Tsui H.-C.T."/>
            <person name="Winkler M.E."/>
        </authorList>
    </citation>
    <scope>NUCLEOTIDE SEQUENCE</scope>
</reference>
<dbReference type="SUPFAM" id="SSF51998">
    <property type="entry name" value="PFL-like glycyl radical enzymes"/>
    <property type="match status" value="1"/>
</dbReference>
<proteinExistence type="predicted"/>
<name>A0A383AI55_9ZZZZ</name>
<sequence>METNLEVLSDLVHHMKYAKYLEGKNRRETFEETVTRNRDMHIKKFPELKDEITDAYQYVYEKKVIPSMRSMQFAGTAIEVNPTRMFNCSYLPIVEPGAFWETMFLLLSGAGVGYSVQRHHVEQLPEIRKPIKSRRYLIQDSIEGWADSIKVLMRAYFDNRSLPLFDYRAIREKGARLVISGGKAPGPEPLKVCLNELQRILNLKMDGDKLTP</sequence>
<gene>
    <name evidence="1" type="ORF">METZ01_LOCUS460125</name>
</gene>
<dbReference type="EMBL" id="UINC01192235">
    <property type="protein sequence ID" value="SVE07271.1"/>
    <property type="molecule type" value="Genomic_DNA"/>
</dbReference>
<organism evidence="1">
    <name type="scientific">marine metagenome</name>
    <dbReference type="NCBI Taxonomy" id="408172"/>
    <lineage>
        <taxon>unclassified sequences</taxon>
        <taxon>metagenomes</taxon>
        <taxon>ecological metagenomes</taxon>
    </lineage>
</organism>
<dbReference type="AlphaFoldDB" id="A0A383AI55"/>
<evidence type="ECO:0000313" key="1">
    <source>
        <dbReference type="EMBL" id="SVE07271.1"/>
    </source>
</evidence>
<feature type="non-terminal residue" evidence="1">
    <location>
        <position position="212"/>
    </location>
</feature>
<dbReference type="Gene3D" id="3.20.70.20">
    <property type="match status" value="1"/>
</dbReference>
<accession>A0A383AI55</accession>